<dbReference type="Pfam" id="PF11937">
    <property type="entry name" value="DUF3455"/>
    <property type="match status" value="1"/>
</dbReference>
<dbReference type="EMBL" id="ML996170">
    <property type="protein sequence ID" value="KAF2732896.1"/>
    <property type="molecule type" value="Genomic_DNA"/>
</dbReference>
<gene>
    <name evidence="3" type="ORF">EJ04DRAFT_469465</name>
</gene>
<evidence type="ECO:0008006" key="5">
    <source>
        <dbReference type="Google" id="ProtNLM"/>
    </source>
</evidence>
<evidence type="ECO:0000256" key="1">
    <source>
        <dbReference type="SAM" id="MobiDB-lite"/>
    </source>
</evidence>
<proteinExistence type="predicted"/>
<protein>
    <recommendedName>
        <fullName evidence="5">Malate dehydrogenase</fullName>
    </recommendedName>
</protein>
<dbReference type="OrthoDB" id="1859733at2759"/>
<feature type="compositionally biased region" description="Pro residues" evidence="1">
    <location>
        <begin position="23"/>
        <end position="36"/>
    </location>
</feature>
<sequence>MKFSTSLVASLLASVACAVPHGPGKPPGPPAPPQPRGPATLSRLASQTPKNTLPPPTGLQLKYVMLGIGTQNYTCTPGNDTAVPGTTGAVATVYDIGTRLNTDPMAQWKIGSISGLALSLSAYPKILEGYLQSQGYQKILGQHYFTQTTPTFSLNKVLPLPYPIAFVTKDDAMDAPKSSCPGTKNEGAVKWLKLSDKDGRSQGAVNTVYRLETAGGSNPPTCKGMKATFEVPYAAQYWVYGPTS</sequence>
<dbReference type="PANTHER" id="PTHR35567:SF1">
    <property type="entry name" value="CONSERVED FUNGAL PROTEIN (AFU_ORTHOLOGUE AFUA_1G14230)"/>
    <property type="match status" value="1"/>
</dbReference>
<dbReference type="PANTHER" id="PTHR35567">
    <property type="entry name" value="MALATE DEHYDROGENASE (AFU_ORTHOLOGUE AFUA_2G13800)"/>
    <property type="match status" value="1"/>
</dbReference>
<evidence type="ECO:0000313" key="4">
    <source>
        <dbReference type="Proteomes" id="UP000799444"/>
    </source>
</evidence>
<feature type="region of interest" description="Disordered" evidence="1">
    <location>
        <begin position="20"/>
        <end position="56"/>
    </location>
</feature>
<keyword evidence="2" id="KW-0732">Signal</keyword>
<accession>A0A9P4QXT1</accession>
<feature type="signal peptide" evidence="2">
    <location>
        <begin position="1"/>
        <end position="18"/>
    </location>
</feature>
<dbReference type="InterPro" id="IPR021851">
    <property type="entry name" value="DUF3455"/>
</dbReference>
<evidence type="ECO:0000256" key="2">
    <source>
        <dbReference type="SAM" id="SignalP"/>
    </source>
</evidence>
<dbReference type="Proteomes" id="UP000799444">
    <property type="component" value="Unassembled WGS sequence"/>
</dbReference>
<dbReference type="AlphaFoldDB" id="A0A9P4QXT1"/>
<feature type="chain" id="PRO_5040282336" description="Malate dehydrogenase" evidence="2">
    <location>
        <begin position="19"/>
        <end position="244"/>
    </location>
</feature>
<name>A0A9P4QXT1_9PLEO</name>
<comment type="caution">
    <text evidence="3">The sequence shown here is derived from an EMBL/GenBank/DDBJ whole genome shotgun (WGS) entry which is preliminary data.</text>
</comment>
<organism evidence="3 4">
    <name type="scientific">Polyplosphaeria fusca</name>
    <dbReference type="NCBI Taxonomy" id="682080"/>
    <lineage>
        <taxon>Eukaryota</taxon>
        <taxon>Fungi</taxon>
        <taxon>Dikarya</taxon>
        <taxon>Ascomycota</taxon>
        <taxon>Pezizomycotina</taxon>
        <taxon>Dothideomycetes</taxon>
        <taxon>Pleosporomycetidae</taxon>
        <taxon>Pleosporales</taxon>
        <taxon>Tetraplosphaeriaceae</taxon>
        <taxon>Polyplosphaeria</taxon>
    </lineage>
</organism>
<evidence type="ECO:0000313" key="3">
    <source>
        <dbReference type="EMBL" id="KAF2732896.1"/>
    </source>
</evidence>
<reference evidence="3" key="1">
    <citation type="journal article" date="2020" name="Stud. Mycol.">
        <title>101 Dothideomycetes genomes: a test case for predicting lifestyles and emergence of pathogens.</title>
        <authorList>
            <person name="Haridas S."/>
            <person name="Albert R."/>
            <person name="Binder M."/>
            <person name="Bloem J."/>
            <person name="Labutti K."/>
            <person name="Salamov A."/>
            <person name="Andreopoulos B."/>
            <person name="Baker S."/>
            <person name="Barry K."/>
            <person name="Bills G."/>
            <person name="Bluhm B."/>
            <person name="Cannon C."/>
            <person name="Castanera R."/>
            <person name="Culley D."/>
            <person name="Daum C."/>
            <person name="Ezra D."/>
            <person name="Gonzalez J."/>
            <person name="Henrissat B."/>
            <person name="Kuo A."/>
            <person name="Liang C."/>
            <person name="Lipzen A."/>
            <person name="Lutzoni F."/>
            <person name="Magnuson J."/>
            <person name="Mondo S."/>
            <person name="Nolan M."/>
            <person name="Ohm R."/>
            <person name="Pangilinan J."/>
            <person name="Park H.-J."/>
            <person name="Ramirez L."/>
            <person name="Alfaro M."/>
            <person name="Sun H."/>
            <person name="Tritt A."/>
            <person name="Yoshinaga Y."/>
            <person name="Zwiers L.-H."/>
            <person name="Turgeon B."/>
            <person name="Goodwin S."/>
            <person name="Spatafora J."/>
            <person name="Crous P."/>
            <person name="Grigoriev I."/>
        </authorList>
    </citation>
    <scope>NUCLEOTIDE SEQUENCE</scope>
    <source>
        <strain evidence="3">CBS 125425</strain>
    </source>
</reference>
<keyword evidence="4" id="KW-1185">Reference proteome</keyword>
<dbReference type="PROSITE" id="PS51257">
    <property type="entry name" value="PROKAR_LIPOPROTEIN"/>
    <property type="match status" value="1"/>
</dbReference>